<name>A0AA45W3B1_9RHOB</name>
<dbReference type="Proteomes" id="UP001215549">
    <property type="component" value="Chromosome"/>
</dbReference>
<sequence>MCQIFAGQNPERYETVTRRLRLNGQSTSIRLERTFWRILDQIATREGMSTPAFISKLHSEVLELHGEARNFTSLLRCACTIHLDKDQAADSLPMVAAE</sequence>
<reference evidence="3 5" key="2">
    <citation type="submission" date="2021-01" db="EMBL/GenBank/DDBJ databases">
        <title>Biogeographic distribution of Paracoccus.</title>
        <authorList>
            <person name="Hollensteiner J."/>
            <person name="Leineberger J."/>
            <person name="Brinkhoff T."/>
            <person name="Daniel R."/>
        </authorList>
    </citation>
    <scope>NUCLEOTIDE SEQUENCE [LARGE SCALE GENOMIC DNA]</scope>
    <source>
        <strain evidence="3 5">DSM 18447</strain>
    </source>
</reference>
<protein>
    <submittedName>
        <fullName evidence="2">Predicted DNA-binding protein, contains Ribbon-helix-helix (RHH) domain</fullName>
    </submittedName>
    <submittedName>
        <fullName evidence="3">Ribbon-helix-helix domain-containing protein</fullName>
    </submittedName>
</protein>
<evidence type="ECO:0000313" key="4">
    <source>
        <dbReference type="Proteomes" id="UP000186216"/>
    </source>
</evidence>
<dbReference type="RefSeq" id="WP_076524629.1">
    <property type="nucleotide sequence ID" value="NZ_CP067140.1"/>
</dbReference>
<accession>A0AA45W3B1</accession>
<dbReference type="Pfam" id="PF13467">
    <property type="entry name" value="RHH_4"/>
    <property type="match status" value="1"/>
</dbReference>
<dbReference type="Proteomes" id="UP000186216">
    <property type="component" value="Unassembled WGS sequence"/>
</dbReference>
<dbReference type="InterPro" id="IPR038268">
    <property type="entry name" value="RHH_sf"/>
</dbReference>
<dbReference type="Gene3D" id="1.10.3990.20">
    <property type="entry name" value="protein bp1543"/>
    <property type="match status" value="1"/>
</dbReference>
<proteinExistence type="predicted"/>
<organism evidence="2 4">
    <name type="scientific">Paracoccus saliphilus</name>
    <dbReference type="NCBI Taxonomy" id="405559"/>
    <lineage>
        <taxon>Bacteria</taxon>
        <taxon>Pseudomonadati</taxon>
        <taxon>Pseudomonadota</taxon>
        <taxon>Alphaproteobacteria</taxon>
        <taxon>Rhodobacterales</taxon>
        <taxon>Paracoccaceae</taxon>
        <taxon>Paracoccus</taxon>
    </lineage>
</organism>
<dbReference type="GO" id="GO:0003677">
    <property type="term" value="F:DNA binding"/>
    <property type="evidence" value="ECO:0007669"/>
    <property type="project" value="UniProtKB-KW"/>
</dbReference>
<keyword evidence="5" id="KW-1185">Reference proteome</keyword>
<gene>
    <name evidence="3" type="ORF">JHX88_16305</name>
    <name evidence="2" type="ORF">SAMN05421772_10431</name>
</gene>
<evidence type="ECO:0000313" key="5">
    <source>
        <dbReference type="Proteomes" id="UP001215549"/>
    </source>
</evidence>
<dbReference type="EMBL" id="CP067140">
    <property type="protein sequence ID" value="WCR02417.1"/>
    <property type="molecule type" value="Genomic_DNA"/>
</dbReference>
<evidence type="ECO:0000259" key="1">
    <source>
        <dbReference type="Pfam" id="PF13467"/>
    </source>
</evidence>
<dbReference type="InterPro" id="IPR027373">
    <property type="entry name" value="RHH_dom"/>
</dbReference>
<dbReference type="EMBL" id="FTOU01000004">
    <property type="protein sequence ID" value="SIS75422.1"/>
    <property type="molecule type" value="Genomic_DNA"/>
</dbReference>
<evidence type="ECO:0000313" key="3">
    <source>
        <dbReference type="EMBL" id="WCR02417.1"/>
    </source>
</evidence>
<keyword evidence="2" id="KW-0238">DNA-binding</keyword>
<evidence type="ECO:0000313" key="2">
    <source>
        <dbReference type="EMBL" id="SIS75422.1"/>
    </source>
</evidence>
<reference evidence="2 4" key="1">
    <citation type="submission" date="2017-01" db="EMBL/GenBank/DDBJ databases">
        <authorList>
            <person name="Varghese N."/>
            <person name="Submissions S."/>
        </authorList>
    </citation>
    <scope>NUCLEOTIDE SEQUENCE [LARGE SCALE GENOMIC DNA]</scope>
    <source>
        <strain evidence="2 4">DSM 18447</strain>
    </source>
</reference>
<feature type="domain" description="Ribbon-helix-helix" evidence="1">
    <location>
        <begin position="16"/>
        <end position="82"/>
    </location>
</feature>
<dbReference type="AlphaFoldDB" id="A0AA45W3B1"/>